<accession>A0A0P1IK11</accession>
<dbReference type="AlphaFoldDB" id="A0A0P1IK11"/>
<gene>
    <name evidence="1" type="ORF">RUE5091_04275</name>
</gene>
<organism evidence="1 2">
    <name type="scientific">Ruegeria denitrificans</name>
    <dbReference type="NCBI Taxonomy" id="1715692"/>
    <lineage>
        <taxon>Bacteria</taxon>
        <taxon>Pseudomonadati</taxon>
        <taxon>Pseudomonadota</taxon>
        <taxon>Alphaproteobacteria</taxon>
        <taxon>Rhodobacterales</taxon>
        <taxon>Roseobacteraceae</taxon>
        <taxon>Ruegeria</taxon>
    </lineage>
</organism>
<protein>
    <submittedName>
        <fullName evidence="1">Transposase</fullName>
    </submittedName>
</protein>
<keyword evidence="2" id="KW-1185">Reference proteome</keyword>
<evidence type="ECO:0000313" key="1">
    <source>
        <dbReference type="EMBL" id="CUK18568.1"/>
    </source>
</evidence>
<reference evidence="2" key="1">
    <citation type="submission" date="2015-09" db="EMBL/GenBank/DDBJ databases">
        <authorList>
            <person name="Rodrigo-Torres L."/>
            <person name="Arahal D.R."/>
        </authorList>
    </citation>
    <scope>NUCLEOTIDE SEQUENCE [LARGE SCALE GENOMIC DNA]</scope>
    <source>
        <strain evidence="2">CECT 5091</strain>
    </source>
</reference>
<proteinExistence type="predicted"/>
<sequence length="481" mass="55432">MPSRYRKFGTTAKGDPRYQCKACKKTFSIGRSTRRQKRSDLNGKVFRSLVNGVTLSAISRLLDTSLPEVYSKIDFIHEQCQAFAADREKRLPEVFEGDCPHFATDTQILQVNWPDKGIRKLVEVRHMCTVHSDSKYVIASTTDVDPDVHPLAVEKAMDIVGDKDKPRSMRENARIWFASEYIEYICKRHEATNPKSSRWHRNKKPRELDDDIRLLEMAARVRQDAAEFAHIMLLKKKIGRKYRLLNFSVDRDTGVSSAFLAVFKNEVQKRVVRIADVTMAKNESHPRRLGFVADGNRELERVEYLMRQAGFLPGGGDQAVSRPQDGAMEYLLEASFGNMALSDIRELLMDHTGQSETAGIHYPFHFINEPHKRVIFRTDPTRLDYAQMAQFAVRAGTHPVDMYHARARTKVMGFERGLSTSGRKSLWYYKQYYNPVMVMKLVDILRFAHNYTDLMVKEHKSPAMKLGIAKGFVYDRDLFSF</sequence>
<evidence type="ECO:0000313" key="2">
    <source>
        <dbReference type="Proteomes" id="UP000051260"/>
    </source>
</evidence>
<dbReference type="EMBL" id="CYUD01000020">
    <property type="protein sequence ID" value="CUK18568.1"/>
    <property type="molecule type" value="Genomic_DNA"/>
</dbReference>
<dbReference type="Proteomes" id="UP000051260">
    <property type="component" value="Unassembled WGS sequence"/>
</dbReference>
<name>A0A0P1IK11_9RHOB</name>